<sequence length="55" mass="6088">MQNDSELVLAQPKHLTNSSSHHHFCLQSSSDLQSNKSNSSLMTSYPLSVKLRSSV</sequence>
<dbReference type="Proteomes" id="UP000235392">
    <property type="component" value="Unassembled WGS sequence"/>
</dbReference>
<dbReference type="EMBL" id="PGCI01001079">
    <property type="protein sequence ID" value="PLW08203.1"/>
    <property type="molecule type" value="Genomic_DNA"/>
</dbReference>
<organism evidence="2 3">
    <name type="scientific">Puccinia coronata f. sp. avenae</name>
    <dbReference type="NCBI Taxonomy" id="200324"/>
    <lineage>
        <taxon>Eukaryota</taxon>
        <taxon>Fungi</taxon>
        <taxon>Dikarya</taxon>
        <taxon>Basidiomycota</taxon>
        <taxon>Pucciniomycotina</taxon>
        <taxon>Pucciniomycetes</taxon>
        <taxon>Pucciniales</taxon>
        <taxon>Pucciniaceae</taxon>
        <taxon>Puccinia</taxon>
    </lineage>
</organism>
<evidence type="ECO:0000313" key="2">
    <source>
        <dbReference type="EMBL" id="PLW08203.1"/>
    </source>
</evidence>
<comment type="caution">
    <text evidence="2">The sequence shown here is derived from an EMBL/GenBank/DDBJ whole genome shotgun (WGS) entry which is preliminary data.</text>
</comment>
<dbReference type="AlphaFoldDB" id="A0A2N5S4L9"/>
<evidence type="ECO:0000256" key="1">
    <source>
        <dbReference type="SAM" id="MobiDB-lite"/>
    </source>
</evidence>
<gene>
    <name evidence="2" type="ORF">PCASD_23261</name>
</gene>
<proteinExistence type="predicted"/>
<evidence type="ECO:0000313" key="3">
    <source>
        <dbReference type="Proteomes" id="UP000235392"/>
    </source>
</evidence>
<feature type="region of interest" description="Disordered" evidence="1">
    <location>
        <begin position="1"/>
        <end position="43"/>
    </location>
</feature>
<accession>A0A2N5S4L9</accession>
<protein>
    <submittedName>
        <fullName evidence="2">Uncharacterized protein</fullName>
    </submittedName>
</protein>
<name>A0A2N5S4L9_9BASI</name>
<feature type="compositionally biased region" description="Low complexity" evidence="1">
    <location>
        <begin position="26"/>
        <end position="41"/>
    </location>
</feature>
<reference evidence="2 3" key="1">
    <citation type="submission" date="2017-11" db="EMBL/GenBank/DDBJ databases">
        <title>De novo assembly and phasing of dikaryotic genomes from two isolates of Puccinia coronata f. sp. avenae, the causal agent of oat crown rust.</title>
        <authorList>
            <person name="Miller M.E."/>
            <person name="Zhang Y."/>
            <person name="Omidvar V."/>
            <person name="Sperschneider J."/>
            <person name="Schwessinger B."/>
            <person name="Raley C."/>
            <person name="Palmer J.M."/>
            <person name="Garnica D."/>
            <person name="Upadhyaya N."/>
            <person name="Rathjen J."/>
            <person name="Taylor J.M."/>
            <person name="Park R.F."/>
            <person name="Dodds P.N."/>
            <person name="Hirsch C.D."/>
            <person name="Kianian S.F."/>
            <person name="Figueroa M."/>
        </authorList>
    </citation>
    <scope>NUCLEOTIDE SEQUENCE [LARGE SCALE GENOMIC DNA]</scope>
    <source>
        <strain evidence="2">12SD80</strain>
    </source>
</reference>